<feature type="domain" description="CdaR GGDEF-like" evidence="4">
    <location>
        <begin position="199"/>
        <end position="305"/>
    </location>
</feature>
<evidence type="ECO:0000313" key="6">
    <source>
        <dbReference type="Proteomes" id="UP000183407"/>
    </source>
</evidence>
<dbReference type="Proteomes" id="UP000183407">
    <property type="component" value="Unassembled WGS sequence"/>
</dbReference>
<dbReference type="PANTHER" id="PTHR33744:SF1">
    <property type="entry name" value="DNA-BINDING TRANSCRIPTIONAL ACTIVATOR ADER"/>
    <property type="match status" value="1"/>
</dbReference>
<dbReference type="Pfam" id="PF14361">
    <property type="entry name" value="RsbRD_N"/>
    <property type="match status" value="1"/>
</dbReference>
<organism evidence="5 6">
    <name type="scientific">Rhodococcus jostii</name>
    <dbReference type="NCBI Taxonomy" id="132919"/>
    <lineage>
        <taxon>Bacteria</taxon>
        <taxon>Bacillati</taxon>
        <taxon>Actinomycetota</taxon>
        <taxon>Actinomycetes</taxon>
        <taxon>Mycobacteriales</taxon>
        <taxon>Nocardiaceae</taxon>
        <taxon>Rhodococcus</taxon>
    </lineage>
</organism>
<evidence type="ECO:0000259" key="2">
    <source>
        <dbReference type="Pfam" id="PF13556"/>
    </source>
</evidence>
<evidence type="ECO:0000259" key="4">
    <source>
        <dbReference type="Pfam" id="PF17853"/>
    </source>
</evidence>
<evidence type="ECO:0000313" key="5">
    <source>
        <dbReference type="EMBL" id="SED34365.1"/>
    </source>
</evidence>
<dbReference type="RefSeq" id="WP_073358170.1">
    <property type="nucleotide sequence ID" value="NZ_FNTL01000004.1"/>
</dbReference>
<dbReference type="InterPro" id="IPR051448">
    <property type="entry name" value="CdaR-like_regulators"/>
</dbReference>
<dbReference type="PANTHER" id="PTHR33744">
    <property type="entry name" value="CARBOHYDRATE DIACID REGULATOR"/>
    <property type="match status" value="1"/>
</dbReference>
<dbReference type="InterPro" id="IPR042070">
    <property type="entry name" value="PucR_C-HTH_sf"/>
</dbReference>
<comment type="similarity">
    <text evidence="1">Belongs to the CdaR family.</text>
</comment>
<protein>
    <submittedName>
        <fullName evidence="5">PucR C-terminal helix-turn-helix domain-containing protein</fullName>
    </submittedName>
</protein>
<dbReference type="AlphaFoldDB" id="A0A1H4ZWW7"/>
<dbReference type="InterPro" id="IPR025751">
    <property type="entry name" value="RsbRD_N_dom"/>
</dbReference>
<accession>A0A1H4ZWW7</accession>
<dbReference type="InterPro" id="IPR041522">
    <property type="entry name" value="CdaR_GGDEF"/>
</dbReference>
<evidence type="ECO:0000259" key="3">
    <source>
        <dbReference type="Pfam" id="PF14361"/>
    </source>
</evidence>
<name>A0A1H4ZWW7_RHOJO</name>
<sequence length="421" mass="44664">MQSEAMPDVVNTAELAVAAAGTEVQRLARALLRHTSEIAADVTKSVVEAVPEVAPLGIPDSLAALGESTEHNIGAILSMFAFDAVPTAIEPPAATLRTLQGTISAGGDLATVLRAFRAGHAAVWERWSTYVQRETESALVPSVLGYSSKRLFAYIDGACEQLVTRHRELYPNRGDQQAGPRTRQAALAALLDGSAADERAAADELAYDVHGYHVALVLAPAAASANVREALGDLVAAASPVRTFTHTSGDGRWFVWLGWDVTPTPQVLRAVATVATDGVVVGMGAAASGIQGFRRSHAQALETLRTVQLRPTPLTGVTQHCEIELAAVLVAGNADRSRRYAAEHLGLLGARDESTARLRETLRVFFATGGSQKQTAARLSVHAKTVAYRLARTEELLGHPVDRHRTEVEVALLIDHALAGP</sequence>
<gene>
    <name evidence="5" type="ORF">SAMN04490220_4235</name>
</gene>
<feature type="domain" description="RsbT co-antagonist protein RsbRD N-terminal" evidence="3">
    <location>
        <begin position="37"/>
        <end position="168"/>
    </location>
</feature>
<proteinExistence type="inferred from homology"/>
<dbReference type="Gene3D" id="1.10.10.2840">
    <property type="entry name" value="PucR C-terminal helix-turn-helix domain"/>
    <property type="match status" value="1"/>
</dbReference>
<feature type="domain" description="PucR C-terminal helix-turn-helix" evidence="2">
    <location>
        <begin position="358"/>
        <end position="413"/>
    </location>
</feature>
<evidence type="ECO:0000256" key="1">
    <source>
        <dbReference type="ARBA" id="ARBA00006754"/>
    </source>
</evidence>
<dbReference type="EMBL" id="FNTL01000004">
    <property type="protein sequence ID" value="SED34365.1"/>
    <property type="molecule type" value="Genomic_DNA"/>
</dbReference>
<dbReference type="InterPro" id="IPR025736">
    <property type="entry name" value="PucR_C-HTH_dom"/>
</dbReference>
<reference evidence="6" key="1">
    <citation type="submission" date="2016-10" db="EMBL/GenBank/DDBJ databases">
        <authorList>
            <person name="Varghese N."/>
        </authorList>
    </citation>
    <scope>NUCLEOTIDE SEQUENCE [LARGE SCALE GENOMIC DNA]</scope>
    <source>
        <strain evidence="6">DSM 44719</strain>
    </source>
</reference>
<dbReference type="Pfam" id="PF17853">
    <property type="entry name" value="GGDEF_2"/>
    <property type="match status" value="1"/>
</dbReference>
<dbReference type="OrthoDB" id="3663486at2"/>
<dbReference type="Pfam" id="PF13556">
    <property type="entry name" value="HTH_30"/>
    <property type="match status" value="1"/>
</dbReference>